<dbReference type="InterPro" id="IPR015854">
    <property type="entry name" value="ABC_transpr_LolD-like"/>
</dbReference>
<dbReference type="InterPro" id="IPR003593">
    <property type="entry name" value="AAA+_ATPase"/>
</dbReference>
<keyword evidence="1" id="KW-0813">Transport</keyword>
<dbReference type="GO" id="GO:0005524">
    <property type="term" value="F:ATP binding"/>
    <property type="evidence" value="ECO:0007669"/>
    <property type="project" value="UniProtKB-KW"/>
</dbReference>
<dbReference type="Proteomes" id="UP000029391">
    <property type="component" value="Unassembled WGS sequence"/>
</dbReference>
<reference evidence="6 7" key="1">
    <citation type="submission" date="2013-09" db="EMBL/GenBank/DDBJ databases">
        <title>Genome sequencing of Arenimonas composti.</title>
        <authorList>
            <person name="Chen F."/>
            <person name="Wang G."/>
        </authorList>
    </citation>
    <scope>NUCLEOTIDE SEQUENCE [LARGE SCALE GENOMIC DNA]</scope>
    <source>
        <strain evidence="6 7">TR7-09</strain>
    </source>
</reference>
<comment type="caution">
    <text evidence="6">The sequence shown here is derived from an EMBL/GenBank/DDBJ whole genome shotgun (WGS) entry which is preliminary data.</text>
</comment>
<keyword evidence="3" id="KW-0067">ATP-binding</keyword>
<organism evidence="6 7">
    <name type="scientific">Arenimonas composti TR7-09 = DSM 18010</name>
    <dbReference type="NCBI Taxonomy" id="1121013"/>
    <lineage>
        <taxon>Bacteria</taxon>
        <taxon>Pseudomonadati</taxon>
        <taxon>Pseudomonadota</taxon>
        <taxon>Gammaproteobacteria</taxon>
        <taxon>Lysobacterales</taxon>
        <taxon>Lysobacteraceae</taxon>
        <taxon>Arenimonas</taxon>
    </lineage>
</organism>
<dbReference type="InterPro" id="IPR027417">
    <property type="entry name" value="P-loop_NTPase"/>
</dbReference>
<sequence length="239" mass="25497">MSAAVPIIDAVDLTKVYNAGTAGEVLALRGVDLRVERGEFLAIMGASGSGKSTMMNLLGCLDTPTAGSYRLDGVDVGGLDATGLARLRLEKLGFVFQGFHLLSRQSALENVMMPLAYAGVPVHEREPRALAALAEVGLAERARHKPNELSGGQQQRVAIARALINEPALILADEPTGALDSRTSEEIMALFERLQASGRTVVIITHERPVAEHADRIVVMHDGELHPDGWVPQHAEATA</sequence>
<protein>
    <submittedName>
        <fullName evidence="6">ABC transporter</fullName>
    </submittedName>
</protein>
<dbReference type="SUPFAM" id="SSF52540">
    <property type="entry name" value="P-loop containing nucleoside triphosphate hydrolases"/>
    <property type="match status" value="1"/>
</dbReference>
<comment type="similarity">
    <text evidence="4">Belongs to the ABC transporter superfamily. Macrolide exporter (TC 3.A.1.122) family.</text>
</comment>
<dbReference type="STRING" id="1121013.GCA_000426365_01345"/>
<evidence type="ECO:0000256" key="2">
    <source>
        <dbReference type="ARBA" id="ARBA00022741"/>
    </source>
</evidence>
<dbReference type="GO" id="GO:0005886">
    <property type="term" value="C:plasma membrane"/>
    <property type="evidence" value="ECO:0007669"/>
    <property type="project" value="TreeGrafter"/>
</dbReference>
<dbReference type="OrthoDB" id="6018246at2"/>
<dbReference type="InterPro" id="IPR017871">
    <property type="entry name" value="ABC_transporter-like_CS"/>
</dbReference>
<dbReference type="eggNOG" id="COG1136">
    <property type="taxonomic scope" value="Bacteria"/>
</dbReference>
<dbReference type="InterPro" id="IPR017911">
    <property type="entry name" value="MacB-like_ATP-bd"/>
</dbReference>
<dbReference type="EMBL" id="AWXU01000038">
    <property type="protein sequence ID" value="KFN49251.1"/>
    <property type="molecule type" value="Genomic_DNA"/>
</dbReference>
<dbReference type="InterPro" id="IPR003439">
    <property type="entry name" value="ABC_transporter-like_ATP-bd"/>
</dbReference>
<accession>A0A091BBW3</accession>
<dbReference type="Gene3D" id="3.40.50.300">
    <property type="entry name" value="P-loop containing nucleotide triphosphate hydrolases"/>
    <property type="match status" value="1"/>
</dbReference>
<dbReference type="RefSeq" id="WP_043797855.1">
    <property type="nucleotide sequence ID" value="NZ_AUFF01000002.1"/>
</dbReference>
<feature type="domain" description="ABC transporter" evidence="5">
    <location>
        <begin position="8"/>
        <end position="239"/>
    </location>
</feature>
<keyword evidence="2" id="KW-0547">Nucleotide-binding</keyword>
<dbReference type="GO" id="GO:0022857">
    <property type="term" value="F:transmembrane transporter activity"/>
    <property type="evidence" value="ECO:0007669"/>
    <property type="project" value="TreeGrafter"/>
</dbReference>
<evidence type="ECO:0000256" key="1">
    <source>
        <dbReference type="ARBA" id="ARBA00022448"/>
    </source>
</evidence>
<proteinExistence type="inferred from homology"/>
<evidence type="ECO:0000256" key="3">
    <source>
        <dbReference type="ARBA" id="ARBA00022840"/>
    </source>
</evidence>
<name>A0A091BBW3_9GAMM</name>
<dbReference type="PANTHER" id="PTHR24220">
    <property type="entry name" value="IMPORT ATP-BINDING PROTEIN"/>
    <property type="match status" value="1"/>
</dbReference>
<dbReference type="PROSITE" id="PS50893">
    <property type="entry name" value="ABC_TRANSPORTER_2"/>
    <property type="match status" value="1"/>
</dbReference>
<dbReference type="AlphaFoldDB" id="A0A091BBW3"/>
<dbReference type="PANTHER" id="PTHR24220:SF86">
    <property type="entry name" value="ABC TRANSPORTER ABCH.1"/>
    <property type="match status" value="1"/>
</dbReference>
<evidence type="ECO:0000256" key="4">
    <source>
        <dbReference type="ARBA" id="ARBA00038388"/>
    </source>
</evidence>
<dbReference type="CDD" id="cd03255">
    <property type="entry name" value="ABC_MJ0796_LolCDE_FtsE"/>
    <property type="match status" value="1"/>
</dbReference>
<evidence type="ECO:0000313" key="6">
    <source>
        <dbReference type="EMBL" id="KFN49251.1"/>
    </source>
</evidence>
<evidence type="ECO:0000259" key="5">
    <source>
        <dbReference type="PROSITE" id="PS50893"/>
    </source>
</evidence>
<dbReference type="GO" id="GO:1902495">
    <property type="term" value="C:transmembrane transporter complex"/>
    <property type="evidence" value="ECO:0007669"/>
    <property type="project" value="UniProtKB-ARBA"/>
</dbReference>
<dbReference type="Pfam" id="PF00005">
    <property type="entry name" value="ABC_tran"/>
    <property type="match status" value="1"/>
</dbReference>
<keyword evidence="7" id="KW-1185">Reference proteome</keyword>
<dbReference type="SMART" id="SM00382">
    <property type="entry name" value="AAA"/>
    <property type="match status" value="1"/>
</dbReference>
<dbReference type="FunFam" id="3.40.50.300:FF:000032">
    <property type="entry name" value="Export ABC transporter ATP-binding protein"/>
    <property type="match status" value="1"/>
</dbReference>
<evidence type="ECO:0000313" key="7">
    <source>
        <dbReference type="Proteomes" id="UP000029391"/>
    </source>
</evidence>
<gene>
    <name evidence="6" type="ORF">P873_11515</name>
</gene>
<dbReference type="PROSITE" id="PS00211">
    <property type="entry name" value="ABC_TRANSPORTER_1"/>
    <property type="match status" value="1"/>
</dbReference>
<dbReference type="GO" id="GO:0016887">
    <property type="term" value="F:ATP hydrolysis activity"/>
    <property type="evidence" value="ECO:0007669"/>
    <property type="project" value="InterPro"/>
</dbReference>